<keyword evidence="3" id="KW-1185">Reference proteome</keyword>
<dbReference type="InterPro" id="IPR011250">
    <property type="entry name" value="OMP/PagP_B-barrel"/>
</dbReference>
<accession>A0A023BPB1</accession>
<dbReference type="Proteomes" id="UP000023541">
    <property type="component" value="Unassembled WGS sequence"/>
</dbReference>
<dbReference type="EMBL" id="AQRA01000012">
    <property type="protein sequence ID" value="EZH71774.1"/>
    <property type="molecule type" value="Genomic_DNA"/>
</dbReference>
<dbReference type="STRING" id="1317122.ATO12_06295"/>
<organism evidence="2 3">
    <name type="scientific">Aquimarina atlantica</name>
    <dbReference type="NCBI Taxonomy" id="1317122"/>
    <lineage>
        <taxon>Bacteria</taxon>
        <taxon>Pseudomonadati</taxon>
        <taxon>Bacteroidota</taxon>
        <taxon>Flavobacteriia</taxon>
        <taxon>Flavobacteriales</taxon>
        <taxon>Flavobacteriaceae</taxon>
        <taxon>Aquimarina</taxon>
    </lineage>
</organism>
<feature type="domain" description="Outer membrane protein beta-barrel" evidence="1">
    <location>
        <begin position="26"/>
        <end position="199"/>
    </location>
</feature>
<evidence type="ECO:0000313" key="3">
    <source>
        <dbReference type="Proteomes" id="UP000023541"/>
    </source>
</evidence>
<dbReference type="AlphaFoldDB" id="A0A023BPB1"/>
<sequence length="218" mass="24441">MGKRNLLLGLVLVLCIVFVNGQEVNSKFGLKGGVNYAKYTPDVVIAGINVAEYRRKFGFYFGGFINMNISKKIKIQPEVLFAIQGSKFVAEGFEIRGGTNEIPVASDFKVNVNESTLVIPIMVQYLFTDDFYMELGPQFGYIIDRKQKIKEDPFEQLGGINILPFSSEYDKFDLGLTVGTGYKLSDHFGINGRFFFGLIERDSSIKSSVFNLGVEYTL</sequence>
<evidence type="ECO:0000259" key="1">
    <source>
        <dbReference type="Pfam" id="PF13568"/>
    </source>
</evidence>
<protein>
    <recommendedName>
        <fullName evidence="1">Outer membrane protein beta-barrel domain-containing protein</fullName>
    </recommendedName>
</protein>
<dbReference type="Pfam" id="PF13568">
    <property type="entry name" value="OMP_b-brl_2"/>
    <property type="match status" value="1"/>
</dbReference>
<proteinExistence type="predicted"/>
<comment type="caution">
    <text evidence="2">The sequence shown here is derived from an EMBL/GenBank/DDBJ whole genome shotgun (WGS) entry which is preliminary data.</text>
</comment>
<dbReference type="OrthoDB" id="947434at2"/>
<reference evidence="2 3" key="1">
    <citation type="submission" date="2014-04" db="EMBL/GenBank/DDBJ databases">
        <title>Aquimarina sp. 22II-S11-z7 Genome Sequencing.</title>
        <authorList>
            <person name="Lai Q."/>
        </authorList>
    </citation>
    <scope>NUCLEOTIDE SEQUENCE [LARGE SCALE GENOMIC DNA]</scope>
    <source>
        <strain evidence="2 3">22II-S11-z7</strain>
    </source>
</reference>
<dbReference type="SUPFAM" id="SSF56925">
    <property type="entry name" value="OMPA-like"/>
    <property type="match status" value="1"/>
</dbReference>
<dbReference type="eggNOG" id="COG3637">
    <property type="taxonomic scope" value="Bacteria"/>
</dbReference>
<dbReference type="RefSeq" id="WP_034246877.1">
    <property type="nucleotide sequence ID" value="NZ_AQRA01000012.1"/>
</dbReference>
<gene>
    <name evidence="2" type="ORF">ATO12_06295</name>
</gene>
<name>A0A023BPB1_9FLAO</name>
<dbReference type="InterPro" id="IPR025665">
    <property type="entry name" value="Beta-barrel_OMP_2"/>
</dbReference>
<evidence type="ECO:0000313" key="2">
    <source>
        <dbReference type="EMBL" id="EZH71774.1"/>
    </source>
</evidence>